<gene>
    <name evidence="5" type="ORF">ACFSKO_18135</name>
</gene>
<keyword evidence="6" id="KW-1185">Reference proteome</keyword>
<protein>
    <submittedName>
        <fullName evidence="5">ABC transporter substrate-binding protein</fullName>
    </submittedName>
</protein>
<evidence type="ECO:0000313" key="5">
    <source>
        <dbReference type="EMBL" id="MFD2207541.1"/>
    </source>
</evidence>
<proteinExistence type="inferred from homology"/>
<dbReference type="EMBL" id="JBHUII010000011">
    <property type="protein sequence ID" value="MFD2207541.1"/>
    <property type="molecule type" value="Genomic_DNA"/>
</dbReference>
<dbReference type="Gene3D" id="3.40.190.10">
    <property type="entry name" value="Periplasmic binding protein-like II"/>
    <property type="match status" value="1"/>
</dbReference>
<feature type="domain" description="Solute-binding protein family 5" evidence="4">
    <location>
        <begin position="131"/>
        <end position="526"/>
    </location>
</feature>
<dbReference type="Gene3D" id="3.10.105.10">
    <property type="entry name" value="Dipeptide-binding Protein, Domain 3"/>
    <property type="match status" value="1"/>
</dbReference>
<feature type="signal peptide" evidence="3">
    <location>
        <begin position="1"/>
        <end position="31"/>
    </location>
</feature>
<comment type="subcellular location">
    <subcellularLocation>
        <location evidence="1">Periplasm</location>
    </subcellularLocation>
</comment>
<dbReference type="Proteomes" id="UP001597294">
    <property type="component" value="Unassembled WGS sequence"/>
</dbReference>
<dbReference type="RefSeq" id="WP_380254261.1">
    <property type="nucleotide sequence ID" value="NZ_JBHUII010000011.1"/>
</dbReference>
<comment type="caution">
    <text evidence="5">The sequence shown here is derived from an EMBL/GenBank/DDBJ whole genome shotgun (WGS) entry which is preliminary data.</text>
</comment>
<dbReference type="CDD" id="cd08500">
    <property type="entry name" value="PBP2_NikA_DppA_OppA_like_4"/>
    <property type="match status" value="1"/>
</dbReference>
<dbReference type="SUPFAM" id="SSF53850">
    <property type="entry name" value="Periplasmic binding protein-like II"/>
    <property type="match status" value="1"/>
</dbReference>
<organism evidence="5 6">
    <name type="scientific">Kiloniella antarctica</name>
    <dbReference type="NCBI Taxonomy" id="1550907"/>
    <lineage>
        <taxon>Bacteria</taxon>
        <taxon>Pseudomonadati</taxon>
        <taxon>Pseudomonadota</taxon>
        <taxon>Alphaproteobacteria</taxon>
        <taxon>Rhodospirillales</taxon>
        <taxon>Kiloniellaceae</taxon>
        <taxon>Kiloniella</taxon>
    </lineage>
</organism>
<sequence length="652" mass="74622">MRLGLSGTLVKNKLKVLVLTAAMFSTQNAIAEIYSSPQSTLVRDNLKETPLFSSSVASGKLPPIAERLPKSPYVVKQTHEWEPGQHGGSIRSLIAKSKDVRLFSVYGYARLVGYTPDLDFTVDILDNLEVEEGRIFTLTLRKGHKWSDGHPFTSEDFRYFWEDVANDSNLHPFGPPAELIIEDHLPTVEILDEITIRYSWPVPNPFFLSQLAATRPLFLYQPAHYMKKFHAKYVPTDRLEERVTKADARNWVQLHNRRARQYKFTNPKLPTLQPWVNTVKPPSTRFIGKRNPFYHRVDELGQQLPYADEMILAVAGGGLIPAKVGAGDSDMQSRGLSFSDYTFLKGSDKQNGYTVRLWKTVRGSHFALYPNLNANDPEWRKLNRDKRFRHALSLGINRHELNQVLYYGLGRTGNNNILPGSSLYTEDYFKRWTQYDLAKANELLDDIGLIERDEDGLRLLSDGRPMKIIVETAGENSEEVDTLELISDSWLKLGIKLYPKPSQREVLRNRIFAGETNISLWYGNLNALLTPHSSPEEFVPRLQQSFQWPKWGQYIETKGNAGEVVDIEIARELNDLYLMWLTAKSLEEKKSIWNRILLINAEETFTIGLVAEIPQPVVLSTNLKNVPEDGFYNWEPGALMGIYKPDGFWFEK</sequence>
<name>A0ABW5BRU2_9PROT</name>
<dbReference type="InterPro" id="IPR000914">
    <property type="entry name" value="SBP_5_dom"/>
</dbReference>
<dbReference type="PANTHER" id="PTHR30290">
    <property type="entry name" value="PERIPLASMIC BINDING COMPONENT OF ABC TRANSPORTER"/>
    <property type="match status" value="1"/>
</dbReference>
<keyword evidence="3" id="KW-0732">Signal</keyword>
<reference evidence="6" key="1">
    <citation type="journal article" date="2019" name="Int. J. Syst. Evol. Microbiol.">
        <title>The Global Catalogue of Microorganisms (GCM) 10K type strain sequencing project: providing services to taxonomists for standard genome sequencing and annotation.</title>
        <authorList>
            <consortium name="The Broad Institute Genomics Platform"/>
            <consortium name="The Broad Institute Genome Sequencing Center for Infectious Disease"/>
            <person name="Wu L."/>
            <person name="Ma J."/>
        </authorList>
    </citation>
    <scope>NUCLEOTIDE SEQUENCE [LARGE SCALE GENOMIC DNA]</scope>
    <source>
        <strain evidence="6">CGMCC 4.7192</strain>
    </source>
</reference>
<accession>A0ABW5BRU2</accession>
<evidence type="ECO:0000256" key="3">
    <source>
        <dbReference type="SAM" id="SignalP"/>
    </source>
</evidence>
<dbReference type="PANTHER" id="PTHR30290:SF62">
    <property type="entry name" value="OLIGOPEPTIDE ABC TRANSPORTER, PERIPLASMIC OLIGOPEPTIDE-BINDING PROTEIN"/>
    <property type="match status" value="1"/>
</dbReference>
<evidence type="ECO:0000256" key="1">
    <source>
        <dbReference type="ARBA" id="ARBA00004418"/>
    </source>
</evidence>
<evidence type="ECO:0000256" key="2">
    <source>
        <dbReference type="ARBA" id="ARBA00005695"/>
    </source>
</evidence>
<evidence type="ECO:0000313" key="6">
    <source>
        <dbReference type="Proteomes" id="UP001597294"/>
    </source>
</evidence>
<comment type="similarity">
    <text evidence="2">Belongs to the bacterial solute-binding protein 5 family.</text>
</comment>
<dbReference type="Pfam" id="PF00496">
    <property type="entry name" value="SBP_bac_5"/>
    <property type="match status" value="1"/>
</dbReference>
<dbReference type="InterPro" id="IPR039424">
    <property type="entry name" value="SBP_5"/>
</dbReference>
<evidence type="ECO:0000259" key="4">
    <source>
        <dbReference type="Pfam" id="PF00496"/>
    </source>
</evidence>
<feature type="chain" id="PRO_5045772771" evidence="3">
    <location>
        <begin position="32"/>
        <end position="652"/>
    </location>
</feature>